<gene>
    <name evidence="1" type="ORF">SAMN05421825_1154</name>
</gene>
<reference evidence="2" key="1">
    <citation type="submission" date="2016-10" db="EMBL/GenBank/DDBJ databases">
        <authorList>
            <person name="Varghese N."/>
            <person name="Submissions S."/>
        </authorList>
    </citation>
    <scope>NUCLEOTIDE SEQUENCE [LARGE SCALE GENOMIC DNA]</scope>
    <source>
        <strain evidence="2">DSM 19684</strain>
    </source>
</reference>
<dbReference type="AlphaFoldDB" id="A0A1G7IQ19"/>
<name>A0A1G7IQ19_9FLAO</name>
<proteinExistence type="predicted"/>
<dbReference type="EMBL" id="FNBH01000001">
    <property type="protein sequence ID" value="SDF14715.1"/>
    <property type="molecule type" value="Genomic_DNA"/>
</dbReference>
<evidence type="ECO:0000313" key="2">
    <source>
        <dbReference type="Proteomes" id="UP000199203"/>
    </source>
</evidence>
<dbReference type="Proteomes" id="UP000199203">
    <property type="component" value="Unassembled WGS sequence"/>
</dbReference>
<protein>
    <submittedName>
        <fullName evidence="1">Uncharacterized protein</fullName>
    </submittedName>
</protein>
<keyword evidence="2" id="KW-1185">Reference proteome</keyword>
<evidence type="ECO:0000313" key="1">
    <source>
        <dbReference type="EMBL" id="SDF14715.1"/>
    </source>
</evidence>
<accession>A0A1G7IQ19</accession>
<organism evidence="1 2">
    <name type="scientific">Epilithonimonas hungarica</name>
    <dbReference type="NCBI Taxonomy" id="454006"/>
    <lineage>
        <taxon>Bacteria</taxon>
        <taxon>Pseudomonadati</taxon>
        <taxon>Bacteroidota</taxon>
        <taxon>Flavobacteriia</taxon>
        <taxon>Flavobacteriales</taxon>
        <taxon>Weeksellaceae</taxon>
        <taxon>Chryseobacterium group</taxon>
        <taxon>Epilithonimonas</taxon>
    </lineage>
</organism>
<sequence>MFRGSQQDKFNIEFEIVDNVSLRLSKTLNKKTLSKIRISERV</sequence>